<name>A0AAJ0CKP7_9HYPO</name>
<dbReference type="CDD" id="cd00067">
    <property type="entry name" value="GAL4"/>
    <property type="match status" value="1"/>
</dbReference>
<dbReference type="PROSITE" id="PS50048">
    <property type="entry name" value="ZN2_CY6_FUNGAL_2"/>
    <property type="match status" value="1"/>
</dbReference>
<dbReference type="PROSITE" id="PS00463">
    <property type="entry name" value="ZN2_CY6_FUNGAL_1"/>
    <property type="match status" value="1"/>
</dbReference>
<comment type="caution">
    <text evidence="7">The sequence shown here is derived from an EMBL/GenBank/DDBJ whole genome shotgun (WGS) entry which is preliminary data.</text>
</comment>
<proteinExistence type="predicted"/>
<evidence type="ECO:0000256" key="5">
    <source>
        <dbReference type="ARBA" id="ARBA00023242"/>
    </source>
</evidence>
<dbReference type="InterPro" id="IPR007219">
    <property type="entry name" value="XnlR_reg_dom"/>
</dbReference>
<keyword evidence="2" id="KW-0479">Metal-binding</keyword>
<sequence>MQTPNHELSIELASQACQSCRARKRKCDKTLPSCASCTKHDRTCEYLAPGTSGDLATSWDQAREWYATPPEEEQSEVQIVVDFPTIMFLDPGLLHHGQIDTPAPGLTIPRHVLHQLGNLDEMRHTAGRFFGHVHNWMPFISKKRFYDLYLQPSFHGRPDVVLLLLAIKLITTFPLPGSGSPRTSLYHAIKHFYLEAENAFSILVLQAALLISLYELGHGIYPAAYLSIGTCSRYAYALGINASRTVPTRKVLTLVEVEERRRVWWAIIILDRFVSIGCPGRPFATANPQLDDLLPVDDDSWDKGIVRSNDVSDLSSPMTGHMSKFALLCQAARLLGHVLHQFSNGSNIDDEVLAQLDRTLQSMLHAALDIDSPDYDQITFIYSALVALYTPWLSPPNQANELDGNRVQRAKAVLQQITERVNANLIERQCFMGRDPEDMSPWGLFFAYTICGAHMRSKRKAPHAVEVIKSLRDGLLAVDTRWKVGGVYLRLLEAQEAIYLGP</sequence>
<dbReference type="GO" id="GO:0008270">
    <property type="term" value="F:zinc ion binding"/>
    <property type="evidence" value="ECO:0007669"/>
    <property type="project" value="InterPro"/>
</dbReference>
<feature type="domain" description="Zn(2)-C6 fungal-type" evidence="6">
    <location>
        <begin position="16"/>
        <end position="46"/>
    </location>
</feature>
<dbReference type="Pfam" id="PF04082">
    <property type="entry name" value="Fungal_trans"/>
    <property type="match status" value="1"/>
</dbReference>
<dbReference type="GO" id="GO:0006351">
    <property type="term" value="P:DNA-templated transcription"/>
    <property type="evidence" value="ECO:0007669"/>
    <property type="project" value="InterPro"/>
</dbReference>
<dbReference type="GO" id="GO:0005634">
    <property type="term" value="C:nucleus"/>
    <property type="evidence" value="ECO:0007669"/>
    <property type="project" value="UniProtKB-SubCell"/>
</dbReference>
<dbReference type="GO" id="GO:0000981">
    <property type="term" value="F:DNA-binding transcription factor activity, RNA polymerase II-specific"/>
    <property type="evidence" value="ECO:0007669"/>
    <property type="project" value="InterPro"/>
</dbReference>
<dbReference type="EMBL" id="JASWJB010000160">
    <property type="protein sequence ID" value="KAK2594640.1"/>
    <property type="molecule type" value="Genomic_DNA"/>
</dbReference>
<dbReference type="Proteomes" id="UP001251528">
    <property type="component" value="Unassembled WGS sequence"/>
</dbReference>
<dbReference type="PANTHER" id="PTHR47338">
    <property type="entry name" value="ZN(II)2CYS6 TRANSCRIPTION FACTOR (EUROFUNG)-RELATED"/>
    <property type="match status" value="1"/>
</dbReference>
<accession>A0AAJ0CKP7</accession>
<evidence type="ECO:0000313" key="7">
    <source>
        <dbReference type="EMBL" id="KAK2594640.1"/>
    </source>
</evidence>
<keyword evidence="3" id="KW-0805">Transcription regulation</keyword>
<dbReference type="InterPro" id="IPR001138">
    <property type="entry name" value="Zn2Cys6_DnaBD"/>
</dbReference>
<reference evidence="7" key="1">
    <citation type="submission" date="2023-06" db="EMBL/GenBank/DDBJ databases">
        <title>Conoideocrella luteorostrata (Hypocreales: Clavicipitaceae), a potential biocontrol fungus for elongate hemlock scale in United States Christmas tree production areas.</title>
        <authorList>
            <person name="Barrett H."/>
            <person name="Lovett B."/>
            <person name="Macias A.M."/>
            <person name="Stajich J.E."/>
            <person name="Kasson M.T."/>
        </authorList>
    </citation>
    <scope>NUCLEOTIDE SEQUENCE</scope>
    <source>
        <strain evidence="7">ARSEF 14590</strain>
    </source>
</reference>
<dbReference type="InterPro" id="IPR050815">
    <property type="entry name" value="TF_fung"/>
</dbReference>
<dbReference type="SMART" id="SM00066">
    <property type="entry name" value="GAL4"/>
    <property type="match status" value="1"/>
</dbReference>
<dbReference type="GO" id="GO:0003677">
    <property type="term" value="F:DNA binding"/>
    <property type="evidence" value="ECO:0007669"/>
    <property type="project" value="InterPro"/>
</dbReference>
<dbReference type="Gene3D" id="4.10.240.10">
    <property type="entry name" value="Zn(2)-C6 fungal-type DNA-binding domain"/>
    <property type="match status" value="1"/>
</dbReference>
<organism evidence="7 8">
    <name type="scientific">Conoideocrella luteorostrata</name>
    <dbReference type="NCBI Taxonomy" id="1105319"/>
    <lineage>
        <taxon>Eukaryota</taxon>
        <taxon>Fungi</taxon>
        <taxon>Dikarya</taxon>
        <taxon>Ascomycota</taxon>
        <taxon>Pezizomycotina</taxon>
        <taxon>Sordariomycetes</taxon>
        <taxon>Hypocreomycetidae</taxon>
        <taxon>Hypocreales</taxon>
        <taxon>Clavicipitaceae</taxon>
        <taxon>Conoideocrella</taxon>
    </lineage>
</organism>
<dbReference type="PANTHER" id="PTHR47338:SF20">
    <property type="entry name" value="ZN(II)2CYS6 TRANSCRIPTION FACTOR (EUROFUNG)"/>
    <property type="match status" value="1"/>
</dbReference>
<dbReference type="SMART" id="SM00906">
    <property type="entry name" value="Fungal_trans"/>
    <property type="match status" value="1"/>
</dbReference>
<evidence type="ECO:0000256" key="3">
    <source>
        <dbReference type="ARBA" id="ARBA00023015"/>
    </source>
</evidence>
<evidence type="ECO:0000256" key="4">
    <source>
        <dbReference type="ARBA" id="ARBA00023163"/>
    </source>
</evidence>
<gene>
    <name evidence="7" type="ORF">QQS21_007616</name>
</gene>
<keyword evidence="5" id="KW-0539">Nucleus</keyword>
<comment type="subcellular location">
    <subcellularLocation>
        <location evidence="1">Nucleus</location>
    </subcellularLocation>
</comment>
<keyword evidence="8" id="KW-1185">Reference proteome</keyword>
<dbReference type="AlphaFoldDB" id="A0AAJ0CKP7"/>
<dbReference type="SUPFAM" id="SSF57701">
    <property type="entry name" value="Zn2/Cys6 DNA-binding domain"/>
    <property type="match status" value="1"/>
</dbReference>
<dbReference type="Pfam" id="PF00172">
    <property type="entry name" value="Zn_clus"/>
    <property type="match status" value="1"/>
</dbReference>
<evidence type="ECO:0000259" key="6">
    <source>
        <dbReference type="PROSITE" id="PS50048"/>
    </source>
</evidence>
<evidence type="ECO:0000256" key="2">
    <source>
        <dbReference type="ARBA" id="ARBA00022723"/>
    </source>
</evidence>
<evidence type="ECO:0000313" key="8">
    <source>
        <dbReference type="Proteomes" id="UP001251528"/>
    </source>
</evidence>
<dbReference type="InterPro" id="IPR036864">
    <property type="entry name" value="Zn2-C6_fun-type_DNA-bd_sf"/>
</dbReference>
<evidence type="ECO:0000256" key="1">
    <source>
        <dbReference type="ARBA" id="ARBA00004123"/>
    </source>
</evidence>
<protein>
    <recommendedName>
        <fullName evidence="6">Zn(2)-C6 fungal-type domain-containing protein</fullName>
    </recommendedName>
</protein>
<keyword evidence="4" id="KW-0804">Transcription</keyword>
<dbReference type="CDD" id="cd12148">
    <property type="entry name" value="fungal_TF_MHR"/>
    <property type="match status" value="1"/>
</dbReference>